<evidence type="ECO:0000313" key="4">
    <source>
        <dbReference type="EMBL" id="WWX26301.1"/>
    </source>
</evidence>
<dbReference type="Gene3D" id="3.30.70.330">
    <property type="match status" value="1"/>
</dbReference>
<protein>
    <submittedName>
        <fullName evidence="4">RNA-binding protein</fullName>
    </submittedName>
</protein>
<dbReference type="PANTHER" id="PTHR48025">
    <property type="entry name" value="OS02G0815200 PROTEIN"/>
    <property type="match status" value="1"/>
</dbReference>
<dbReference type="InterPro" id="IPR035979">
    <property type="entry name" value="RBD_domain_sf"/>
</dbReference>
<dbReference type="SUPFAM" id="SSF54928">
    <property type="entry name" value="RNA-binding domain, RBD"/>
    <property type="match status" value="1"/>
</dbReference>
<dbReference type="SMART" id="SM00360">
    <property type="entry name" value="RRM"/>
    <property type="match status" value="1"/>
</dbReference>
<feature type="domain" description="RRM" evidence="3">
    <location>
        <begin position="1"/>
        <end position="81"/>
    </location>
</feature>
<dbReference type="InterPro" id="IPR050502">
    <property type="entry name" value="Euk_RNA-bind_prot"/>
</dbReference>
<dbReference type="PANTHER" id="PTHR48025:SF1">
    <property type="entry name" value="RRM DOMAIN-CONTAINING PROTEIN"/>
    <property type="match status" value="1"/>
</dbReference>
<dbReference type="PROSITE" id="PS50102">
    <property type="entry name" value="RRM"/>
    <property type="match status" value="1"/>
</dbReference>
<dbReference type="EMBL" id="CP146612">
    <property type="protein sequence ID" value="WWX26301.1"/>
    <property type="molecule type" value="Genomic_DNA"/>
</dbReference>
<dbReference type="InterPro" id="IPR012677">
    <property type="entry name" value="Nucleotide-bd_a/b_plait_sf"/>
</dbReference>
<dbReference type="InterPro" id="IPR000504">
    <property type="entry name" value="RRM_dom"/>
</dbReference>
<evidence type="ECO:0000256" key="1">
    <source>
        <dbReference type="ARBA" id="ARBA00022884"/>
    </source>
</evidence>
<name>A0ABZ2J6A7_9CHLR</name>
<reference evidence="4 5" key="1">
    <citation type="submission" date="2024-03" db="EMBL/GenBank/DDBJ databases">
        <title>A Dehalogenimonas Isolated from Estuarine Sediments Dihaloeliminates Chlorinated Alkanes.</title>
        <authorList>
            <person name="Yang Y."/>
            <person name="Wang H."/>
        </authorList>
    </citation>
    <scope>NUCLEOTIDE SEQUENCE [LARGE SCALE GENOMIC DNA]</scope>
    <source>
        <strain evidence="4 5">W</strain>
    </source>
</reference>
<gene>
    <name evidence="4" type="ORF">V8247_06190</name>
</gene>
<keyword evidence="5" id="KW-1185">Reference proteome</keyword>
<feature type="region of interest" description="Disordered" evidence="2">
    <location>
        <begin position="84"/>
        <end position="104"/>
    </location>
</feature>
<accession>A0ABZ2J6A7</accession>
<proteinExistence type="predicted"/>
<keyword evidence="1" id="KW-0694">RNA-binding</keyword>
<evidence type="ECO:0000313" key="5">
    <source>
        <dbReference type="Proteomes" id="UP001375370"/>
    </source>
</evidence>
<sequence length="104" mass="11324">MNIYVGNLAPSVTESELRTIFTRFGAVTRVMLKNDQHLGNGHAAGYGYVEMPSINEGNSAIAGLNGKIFRGKTINAIEAMPISSDPIKERRRRGRVVTDTSSDN</sequence>
<dbReference type="Pfam" id="PF00076">
    <property type="entry name" value="RRM_1"/>
    <property type="match status" value="1"/>
</dbReference>
<dbReference type="Proteomes" id="UP001375370">
    <property type="component" value="Chromosome"/>
</dbReference>
<evidence type="ECO:0000259" key="3">
    <source>
        <dbReference type="PROSITE" id="PS50102"/>
    </source>
</evidence>
<organism evidence="4 5">
    <name type="scientific">Candidatus Dehalogenimonas loeffleri</name>
    <dbReference type="NCBI Taxonomy" id="3127115"/>
    <lineage>
        <taxon>Bacteria</taxon>
        <taxon>Bacillati</taxon>
        <taxon>Chloroflexota</taxon>
        <taxon>Dehalococcoidia</taxon>
        <taxon>Dehalococcoidales</taxon>
        <taxon>Dehalococcoidaceae</taxon>
        <taxon>Dehalogenimonas</taxon>
    </lineage>
</organism>
<evidence type="ECO:0000256" key="2">
    <source>
        <dbReference type="SAM" id="MobiDB-lite"/>
    </source>
</evidence>